<evidence type="ECO:0000313" key="3">
    <source>
        <dbReference type="Proteomes" id="UP000275267"/>
    </source>
</evidence>
<comment type="caution">
    <text evidence="2">The sequence shown here is derived from an EMBL/GenBank/DDBJ whole genome shotgun (WGS) entry which is preliminary data.</text>
</comment>
<dbReference type="Proteomes" id="UP000275267">
    <property type="component" value="Unassembled WGS sequence"/>
</dbReference>
<keyword evidence="3" id="KW-1185">Reference proteome</keyword>
<evidence type="ECO:0000259" key="1">
    <source>
        <dbReference type="Pfam" id="PF07762"/>
    </source>
</evidence>
<reference evidence="3" key="1">
    <citation type="journal article" date="2019" name="Nat. Commun.">
        <title>The genome of broomcorn millet.</title>
        <authorList>
            <person name="Zou C."/>
            <person name="Miki D."/>
            <person name="Li D."/>
            <person name="Tang Q."/>
            <person name="Xiao L."/>
            <person name="Rajput S."/>
            <person name="Deng P."/>
            <person name="Jia W."/>
            <person name="Huang R."/>
            <person name="Zhang M."/>
            <person name="Sun Y."/>
            <person name="Hu J."/>
            <person name="Fu X."/>
            <person name="Schnable P.S."/>
            <person name="Li F."/>
            <person name="Zhang H."/>
            <person name="Feng B."/>
            <person name="Zhu X."/>
            <person name="Liu R."/>
            <person name="Schnable J.C."/>
            <person name="Zhu J.-K."/>
            <person name="Zhang H."/>
        </authorList>
    </citation>
    <scope>NUCLEOTIDE SEQUENCE [LARGE SCALE GENOMIC DNA]</scope>
</reference>
<sequence length="231" mass="25330">MSYLCVHCPCAAESEDSGYQRELRVVGDKGRWPQSSCVMGRTWASCPAAATAITSLSLALSLDWSRPSMNFTSTRSWIKTWSVKPLPVPDAPSAEHIIGEKVITLGQGVLGWVDFRKGVVVCDVLREPLDVRFIPLPTPMPENRERLKEFHPGDPAMRLRDVTFSNGMVKFVEVEQVSCSSLVKGVRHLFDNSITRLPNRYVLLNCLAAPLSCMPPPAAVAVAVGTPPQQG</sequence>
<dbReference type="Pfam" id="PF07762">
    <property type="entry name" value="DUF1618"/>
    <property type="match status" value="1"/>
</dbReference>
<dbReference type="AlphaFoldDB" id="A0A3L6TJ49"/>
<dbReference type="EMBL" id="PQIB02000001">
    <property type="protein sequence ID" value="RLN39495.1"/>
    <property type="molecule type" value="Genomic_DNA"/>
</dbReference>
<feature type="domain" description="DUF1618" evidence="1">
    <location>
        <begin position="112"/>
        <end position="180"/>
    </location>
</feature>
<name>A0A3L6TJ49_PANMI</name>
<accession>A0A3L6TJ49</accession>
<proteinExistence type="predicted"/>
<organism evidence="2 3">
    <name type="scientific">Panicum miliaceum</name>
    <name type="common">Proso millet</name>
    <name type="synonym">Broomcorn millet</name>
    <dbReference type="NCBI Taxonomy" id="4540"/>
    <lineage>
        <taxon>Eukaryota</taxon>
        <taxon>Viridiplantae</taxon>
        <taxon>Streptophyta</taxon>
        <taxon>Embryophyta</taxon>
        <taxon>Tracheophyta</taxon>
        <taxon>Spermatophyta</taxon>
        <taxon>Magnoliopsida</taxon>
        <taxon>Liliopsida</taxon>
        <taxon>Poales</taxon>
        <taxon>Poaceae</taxon>
        <taxon>PACMAD clade</taxon>
        <taxon>Panicoideae</taxon>
        <taxon>Panicodae</taxon>
        <taxon>Paniceae</taxon>
        <taxon>Panicinae</taxon>
        <taxon>Panicum</taxon>
        <taxon>Panicum sect. Panicum</taxon>
    </lineage>
</organism>
<dbReference type="InterPro" id="IPR011676">
    <property type="entry name" value="DUF1618"/>
</dbReference>
<dbReference type="PANTHER" id="PTHR33074:SF83">
    <property type="entry name" value="EXPRESSED PROTEIN"/>
    <property type="match status" value="1"/>
</dbReference>
<evidence type="ECO:0000313" key="2">
    <source>
        <dbReference type="EMBL" id="RLN39495.1"/>
    </source>
</evidence>
<protein>
    <recommendedName>
        <fullName evidence="1">DUF1618 domain-containing protein</fullName>
    </recommendedName>
</protein>
<dbReference type="PANTHER" id="PTHR33074">
    <property type="entry name" value="EXPRESSED PROTEIN-RELATED"/>
    <property type="match status" value="1"/>
</dbReference>
<gene>
    <name evidence="2" type="ORF">C2845_PM01G04630</name>
</gene>
<dbReference type="OrthoDB" id="684663at2759"/>